<dbReference type="EMBL" id="BLPG01000001">
    <property type="protein sequence ID" value="GFJ87590.1"/>
    <property type="molecule type" value="Genomic_DNA"/>
</dbReference>
<gene>
    <name evidence="1" type="ORF">Prum_012320</name>
</gene>
<dbReference type="Proteomes" id="UP000482960">
    <property type="component" value="Unassembled WGS sequence"/>
</dbReference>
<keyword evidence="2" id="KW-1185">Reference proteome</keyword>
<protein>
    <submittedName>
        <fullName evidence="1">Uncharacterized protein</fullName>
    </submittedName>
</protein>
<proteinExistence type="predicted"/>
<evidence type="ECO:0000313" key="2">
    <source>
        <dbReference type="Proteomes" id="UP000482960"/>
    </source>
</evidence>
<organism evidence="1 2">
    <name type="scientific">Phytohabitans rumicis</name>
    <dbReference type="NCBI Taxonomy" id="1076125"/>
    <lineage>
        <taxon>Bacteria</taxon>
        <taxon>Bacillati</taxon>
        <taxon>Actinomycetota</taxon>
        <taxon>Actinomycetes</taxon>
        <taxon>Micromonosporales</taxon>
        <taxon>Micromonosporaceae</taxon>
    </lineage>
</organism>
<reference evidence="1 2" key="1">
    <citation type="submission" date="2020-03" db="EMBL/GenBank/DDBJ databases">
        <title>Whole genome shotgun sequence of Phytohabitans rumicis NBRC 108638.</title>
        <authorList>
            <person name="Komaki H."/>
            <person name="Tamura T."/>
        </authorList>
    </citation>
    <scope>NUCLEOTIDE SEQUENCE [LARGE SCALE GENOMIC DNA]</scope>
    <source>
        <strain evidence="1 2">NBRC 108638</strain>
    </source>
</reference>
<evidence type="ECO:0000313" key="1">
    <source>
        <dbReference type="EMBL" id="GFJ87590.1"/>
    </source>
</evidence>
<comment type="caution">
    <text evidence="1">The sequence shown here is derived from an EMBL/GenBank/DDBJ whole genome shotgun (WGS) entry which is preliminary data.</text>
</comment>
<reference evidence="1 2" key="2">
    <citation type="submission" date="2020-03" db="EMBL/GenBank/DDBJ databases">
        <authorList>
            <person name="Ichikawa N."/>
            <person name="Kimura A."/>
            <person name="Kitahashi Y."/>
            <person name="Uohara A."/>
        </authorList>
    </citation>
    <scope>NUCLEOTIDE SEQUENCE [LARGE SCALE GENOMIC DNA]</scope>
    <source>
        <strain evidence="1 2">NBRC 108638</strain>
    </source>
</reference>
<name>A0A6V8KW30_9ACTN</name>
<accession>A0A6V8KW30</accession>
<sequence>MTGPSYNGTPVHRIRTGDLNRAMRDLLKRRAYAEKQMTKAWGTADTSVMREAREGWRPVIRACDEDLAIISRELERRRSRRSEPTAG</sequence>
<dbReference type="AlphaFoldDB" id="A0A6V8KW30"/>